<protein>
    <submittedName>
        <fullName evidence="1">Uncharacterized protein</fullName>
    </submittedName>
</protein>
<proteinExistence type="predicted"/>
<reference evidence="1" key="1">
    <citation type="submission" date="2023-08" db="EMBL/GenBank/DDBJ databases">
        <title>A de novo genome assembly of Solanum verrucosum Schlechtendal, a Mexican diploid species geographically isolated from the other diploid A-genome species in potato relatives.</title>
        <authorList>
            <person name="Hosaka K."/>
        </authorList>
    </citation>
    <scope>NUCLEOTIDE SEQUENCE</scope>
    <source>
        <tissue evidence="1">Young leaves</tissue>
    </source>
</reference>
<accession>A0AAF0QYN9</accession>
<evidence type="ECO:0000313" key="1">
    <source>
        <dbReference type="EMBL" id="WMV29505.1"/>
    </source>
</evidence>
<evidence type="ECO:0000313" key="2">
    <source>
        <dbReference type="Proteomes" id="UP001234989"/>
    </source>
</evidence>
<organism evidence="1 2">
    <name type="scientific">Solanum verrucosum</name>
    <dbReference type="NCBI Taxonomy" id="315347"/>
    <lineage>
        <taxon>Eukaryota</taxon>
        <taxon>Viridiplantae</taxon>
        <taxon>Streptophyta</taxon>
        <taxon>Embryophyta</taxon>
        <taxon>Tracheophyta</taxon>
        <taxon>Spermatophyta</taxon>
        <taxon>Magnoliopsida</taxon>
        <taxon>eudicotyledons</taxon>
        <taxon>Gunneridae</taxon>
        <taxon>Pentapetalae</taxon>
        <taxon>asterids</taxon>
        <taxon>lamiids</taxon>
        <taxon>Solanales</taxon>
        <taxon>Solanaceae</taxon>
        <taxon>Solanoideae</taxon>
        <taxon>Solaneae</taxon>
        <taxon>Solanum</taxon>
    </lineage>
</organism>
<sequence>MKKGDDGTKEEYICPNCGCFRNFNRMNS</sequence>
<dbReference type="EMBL" id="CP133616">
    <property type="protein sequence ID" value="WMV29505.1"/>
    <property type="molecule type" value="Genomic_DNA"/>
</dbReference>
<name>A0AAF0QYN9_SOLVR</name>
<dbReference type="AlphaFoldDB" id="A0AAF0QYN9"/>
<dbReference type="Proteomes" id="UP001234989">
    <property type="component" value="Chromosome 5"/>
</dbReference>
<gene>
    <name evidence="1" type="ORF">MTR67_022890</name>
</gene>
<keyword evidence="2" id="KW-1185">Reference proteome</keyword>